<reference evidence="2 3" key="1">
    <citation type="journal article" date="2021" name="BMC Genomics">
        <title>Datura genome reveals duplications of psychoactive alkaloid biosynthetic genes and high mutation rate following tissue culture.</title>
        <authorList>
            <person name="Rajewski A."/>
            <person name="Carter-House D."/>
            <person name="Stajich J."/>
            <person name="Litt A."/>
        </authorList>
    </citation>
    <scope>NUCLEOTIDE SEQUENCE [LARGE SCALE GENOMIC DNA]</scope>
    <source>
        <strain evidence="2">AR-01</strain>
    </source>
</reference>
<evidence type="ECO:0000313" key="2">
    <source>
        <dbReference type="EMBL" id="MCD7467895.1"/>
    </source>
</evidence>
<dbReference type="EMBL" id="JACEIK010001281">
    <property type="protein sequence ID" value="MCD7467895.1"/>
    <property type="molecule type" value="Genomic_DNA"/>
</dbReference>
<dbReference type="InterPro" id="IPR034583">
    <property type="entry name" value="EMF1"/>
</dbReference>
<gene>
    <name evidence="2" type="ORF">HAX54_005591</name>
</gene>
<dbReference type="PANTHER" id="PTHR35504:SF1">
    <property type="entry name" value="PROTEIN EMBRYONIC FLOWER 1"/>
    <property type="match status" value="1"/>
</dbReference>
<dbReference type="Proteomes" id="UP000823775">
    <property type="component" value="Unassembled WGS sequence"/>
</dbReference>
<accession>A0ABS8TA83</accession>
<evidence type="ECO:0000313" key="3">
    <source>
        <dbReference type="Proteomes" id="UP000823775"/>
    </source>
</evidence>
<name>A0ABS8TA83_DATST</name>
<sequence length="473" mass="53251">MDPLVNVAETGQYSRKGMDPLVIQPNVLETSQYLQKGVHSQLRQPIFSELGQHLRKAMIDLNQSQEIESSLNLLHQENLQIQNPMETPHPSNNINLNEVQGHSYVTKPQKNQWPKNVMEKAPSDYVQPMVYAINVGALRCNTPHLSNVKVNSAEMIQAKEKQFRLFDTNTKSQQKPSNGVKVSASVPTGRGLHHGEGSNLENHKLVIGQSPGSLQKRRTISDIKSSTMDLKCWNEWSRTSKKATGKEHISKGIESLNPYFSEGMPEIQSLKLQERPLTPCNNHPSIYMDGKQSIFNESFLSHHQLMKESSGVHMSCFAVVQSSGQPIPYFNDQVSLGQEKKIKLQQVVSSSGLLHTTCKEELRGFIGGALSSKVVPLQEDNVSKSLYMKGPVSLFSFRNIPEKDPPCLFNQNPADIAEVDDERYLRSVEDQRIWDKSSFWEKSGVVNVDGRKRQRTKERPGRMPVVALKSQLC</sequence>
<feature type="region of interest" description="Disordered" evidence="1">
    <location>
        <begin position="169"/>
        <end position="198"/>
    </location>
</feature>
<organism evidence="2 3">
    <name type="scientific">Datura stramonium</name>
    <name type="common">Jimsonweed</name>
    <name type="synonym">Common thornapple</name>
    <dbReference type="NCBI Taxonomy" id="4076"/>
    <lineage>
        <taxon>Eukaryota</taxon>
        <taxon>Viridiplantae</taxon>
        <taxon>Streptophyta</taxon>
        <taxon>Embryophyta</taxon>
        <taxon>Tracheophyta</taxon>
        <taxon>Spermatophyta</taxon>
        <taxon>Magnoliopsida</taxon>
        <taxon>eudicotyledons</taxon>
        <taxon>Gunneridae</taxon>
        <taxon>Pentapetalae</taxon>
        <taxon>asterids</taxon>
        <taxon>lamiids</taxon>
        <taxon>Solanales</taxon>
        <taxon>Solanaceae</taxon>
        <taxon>Solanoideae</taxon>
        <taxon>Datureae</taxon>
        <taxon>Datura</taxon>
    </lineage>
</organism>
<dbReference type="PANTHER" id="PTHR35504">
    <property type="entry name" value="PROTEIN EMBRYONIC FLOWER 1"/>
    <property type="match status" value="1"/>
</dbReference>
<protein>
    <recommendedName>
        <fullName evidence="4">DUF3741 domain-containing protein</fullName>
    </recommendedName>
</protein>
<evidence type="ECO:0008006" key="4">
    <source>
        <dbReference type="Google" id="ProtNLM"/>
    </source>
</evidence>
<keyword evidence="3" id="KW-1185">Reference proteome</keyword>
<evidence type="ECO:0000256" key="1">
    <source>
        <dbReference type="SAM" id="MobiDB-lite"/>
    </source>
</evidence>
<comment type="caution">
    <text evidence="2">The sequence shown here is derived from an EMBL/GenBank/DDBJ whole genome shotgun (WGS) entry which is preliminary data.</text>
</comment>
<proteinExistence type="predicted"/>